<dbReference type="AlphaFoldDB" id="A0A2S3ZQN4"/>
<organism evidence="1 2">
    <name type="scientific">Cryobacterium zongtaii</name>
    <dbReference type="NCBI Taxonomy" id="1259217"/>
    <lineage>
        <taxon>Bacteria</taxon>
        <taxon>Bacillati</taxon>
        <taxon>Actinomycetota</taxon>
        <taxon>Actinomycetes</taxon>
        <taxon>Micrococcales</taxon>
        <taxon>Microbacteriaceae</taxon>
        <taxon>Cryobacterium</taxon>
    </lineage>
</organism>
<evidence type="ECO:0000313" key="2">
    <source>
        <dbReference type="Proteomes" id="UP000237104"/>
    </source>
</evidence>
<gene>
    <name evidence="1" type="ORF">C3B59_00955</name>
</gene>
<proteinExistence type="predicted"/>
<dbReference type="EMBL" id="PPXF01000011">
    <property type="protein sequence ID" value="POH71207.1"/>
    <property type="molecule type" value="Genomic_DNA"/>
</dbReference>
<comment type="caution">
    <text evidence="1">The sequence shown here is derived from an EMBL/GenBank/DDBJ whole genome shotgun (WGS) entry which is preliminary data.</text>
</comment>
<sequence length="152" mass="16110">MTLNDAQQTTSAQVNALIARIDPALIERIDKVRSASSGCRGNDVDPEQRVRQWENRQYVWFVASVSPLGGLDVLDELMTAQVADGWTLARDRPDGDGRRVQLFAPDSDAEAGEDDNGASYGVNIVGGGEVGGLTSLNISAASPCFEVAAGES</sequence>
<dbReference type="RefSeq" id="WP_103429632.1">
    <property type="nucleotide sequence ID" value="NZ_PPXF01000011.1"/>
</dbReference>
<accession>A0A2S3ZQN4</accession>
<name>A0A2S3ZQN4_9MICO</name>
<evidence type="ECO:0000313" key="1">
    <source>
        <dbReference type="EMBL" id="POH71207.1"/>
    </source>
</evidence>
<protein>
    <submittedName>
        <fullName evidence="1">Uncharacterized protein</fullName>
    </submittedName>
</protein>
<dbReference type="Proteomes" id="UP000237104">
    <property type="component" value="Unassembled WGS sequence"/>
</dbReference>
<reference evidence="1 2" key="1">
    <citation type="submission" date="2018-01" db="EMBL/GenBank/DDBJ databases">
        <title>Cryobacterium sp. nov., from glaciers in China.</title>
        <authorList>
            <person name="Liu Q."/>
            <person name="Xin Y.-H."/>
        </authorList>
    </citation>
    <scope>NUCLEOTIDE SEQUENCE [LARGE SCALE GENOMIC DNA]</scope>
    <source>
        <strain evidence="1 2">TMB1-8</strain>
    </source>
</reference>
<dbReference type="OrthoDB" id="5123817at2"/>